<evidence type="ECO:0000256" key="6">
    <source>
        <dbReference type="SAM" id="MobiDB-lite"/>
    </source>
</evidence>
<proteinExistence type="inferred from homology"/>
<reference evidence="7 8" key="1">
    <citation type="submission" date="2017-11" db="EMBL/GenBank/DDBJ databases">
        <title>De novo assembly and phasing of dikaryotic genomes from two isolates of Puccinia coronata f. sp. avenae, the causal agent of oat crown rust.</title>
        <authorList>
            <person name="Miller M.E."/>
            <person name="Zhang Y."/>
            <person name="Omidvar V."/>
            <person name="Sperschneider J."/>
            <person name="Schwessinger B."/>
            <person name="Raley C."/>
            <person name="Palmer J.M."/>
            <person name="Garnica D."/>
            <person name="Upadhyaya N."/>
            <person name="Rathjen J."/>
            <person name="Taylor J.M."/>
            <person name="Park R.F."/>
            <person name="Dodds P.N."/>
            <person name="Hirsch C.D."/>
            <person name="Kianian S.F."/>
            <person name="Figueroa M."/>
        </authorList>
    </citation>
    <scope>NUCLEOTIDE SEQUENCE [LARGE SCALE GENOMIC DNA]</scope>
    <source>
        <strain evidence="7">12NC29</strain>
    </source>
</reference>
<evidence type="ECO:0000256" key="5">
    <source>
        <dbReference type="ARBA" id="ARBA00023242"/>
    </source>
</evidence>
<dbReference type="PANTHER" id="PTHR10870:SF0">
    <property type="entry name" value="CELL CYCLE CHECKPOINT PROTEIN RAD1"/>
    <property type="match status" value="1"/>
</dbReference>
<comment type="similarity">
    <text evidence="2">Belongs to the rad1 family.</text>
</comment>
<evidence type="ECO:0000313" key="7">
    <source>
        <dbReference type="EMBL" id="PLW37054.1"/>
    </source>
</evidence>
<dbReference type="STRING" id="200324.A0A2N5UH30"/>
<comment type="caution">
    <text evidence="7">The sequence shown here is derived from an EMBL/GenBank/DDBJ whole genome shotgun (WGS) entry which is preliminary data.</text>
</comment>
<dbReference type="OrthoDB" id="337581at2759"/>
<dbReference type="EMBL" id="PGCJ01000229">
    <property type="protein sequence ID" value="PLW37054.1"/>
    <property type="molecule type" value="Genomic_DNA"/>
</dbReference>
<sequence length="436" mass="49098">MSRSDCDEQAERAESQVFCCYAPDLRPLAILLSTVHFSPRAIIQISRSSLHVEVELGKILQAHAYLEKSAFTDWHFNPPVIPSSQREKADKSEDDNDDDDEEEEEDDAGSKEGEEKEEEGEDNLEEVRFEVSMSSLIECLNVFGTATSQKTYTKHLADGNALYDGYPAKRKYDDDAHKGKGWSTKSRKLPTSAVRISYDGEGHPLVLLIEDSGVVTRCSLMTYEADELAQMEFPVERQMVHLIMKSDWLKSAFSQFDDKSGTEMTFMFAPSASAGPDTQPSQPLDRRRNRATTTAAGRPTFRIQVDGDLGCYTVDFPNDKDILDSFLCKTPEGVDPHDWDQLGFIQNSYKLSHILKIKKALDVSSKTSLRVDDTGFLSLQLLIPLEESSTMKRKCGYVEFMADDQFRNNDSPHKSFHIPCTQILTVISTGFKAHKE</sequence>
<dbReference type="PANTHER" id="PTHR10870">
    <property type="entry name" value="CELL CYCLE CHECKPOINT PROTEIN RAD1"/>
    <property type="match status" value="1"/>
</dbReference>
<accession>A0A2N5UH30</accession>
<feature type="region of interest" description="Disordered" evidence="6">
    <location>
        <begin position="269"/>
        <end position="296"/>
    </location>
</feature>
<keyword evidence="3" id="KW-0227">DNA damage</keyword>
<dbReference type="GO" id="GO:0030896">
    <property type="term" value="C:checkpoint clamp complex"/>
    <property type="evidence" value="ECO:0007669"/>
    <property type="project" value="TreeGrafter"/>
</dbReference>
<dbReference type="Proteomes" id="UP000235388">
    <property type="component" value="Unassembled WGS sequence"/>
</dbReference>
<comment type="subcellular location">
    <subcellularLocation>
        <location evidence="1">Nucleus</location>
    </subcellularLocation>
</comment>
<evidence type="ECO:0000256" key="2">
    <source>
        <dbReference type="ARBA" id="ARBA00010991"/>
    </source>
</evidence>
<dbReference type="InterPro" id="IPR003021">
    <property type="entry name" value="Rad1_Rec1_Rad17"/>
</dbReference>
<protein>
    <submittedName>
        <fullName evidence="7">Uncharacterized protein</fullName>
    </submittedName>
</protein>
<evidence type="ECO:0000256" key="4">
    <source>
        <dbReference type="ARBA" id="ARBA00023204"/>
    </source>
</evidence>
<dbReference type="Pfam" id="PF02144">
    <property type="entry name" value="Rad1"/>
    <property type="match status" value="1"/>
</dbReference>
<keyword evidence="8" id="KW-1185">Reference proteome</keyword>
<gene>
    <name evidence="7" type="ORF">PCANC_16309</name>
</gene>
<keyword evidence="5" id="KW-0539">Nucleus</keyword>
<organism evidence="7 8">
    <name type="scientific">Puccinia coronata f. sp. avenae</name>
    <dbReference type="NCBI Taxonomy" id="200324"/>
    <lineage>
        <taxon>Eukaryota</taxon>
        <taxon>Fungi</taxon>
        <taxon>Dikarya</taxon>
        <taxon>Basidiomycota</taxon>
        <taxon>Pucciniomycotina</taxon>
        <taxon>Pucciniomycetes</taxon>
        <taxon>Pucciniales</taxon>
        <taxon>Pucciniaceae</taxon>
        <taxon>Puccinia</taxon>
    </lineage>
</organism>
<dbReference type="PRINTS" id="PR01245">
    <property type="entry name" value="RAD1REC1"/>
</dbReference>
<keyword evidence="4" id="KW-0234">DNA repair</keyword>
<feature type="compositionally biased region" description="Acidic residues" evidence="6">
    <location>
        <begin position="92"/>
        <end position="107"/>
    </location>
</feature>
<dbReference type="Gene3D" id="3.70.10.10">
    <property type="match status" value="1"/>
</dbReference>
<dbReference type="GO" id="GO:0006281">
    <property type="term" value="P:DNA repair"/>
    <property type="evidence" value="ECO:0007669"/>
    <property type="project" value="UniProtKB-KW"/>
</dbReference>
<feature type="compositionally biased region" description="Acidic residues" evidence="6">
    <location>
        <begin position="115"/>
        <end position="124"/>
    </location>
</feature>
<dbReference type="GO" id="GO:0000077">
    <property type="term" value="P:DNA damage checkpoint signaling"/>
    <property type="evidence" value="ECO:0007669"/>
    <property type="project" value="InterPro"/>
</dbReference>
<evidence type="ECO:0000313" key="8">
    <source>
        <dbReference type="Proteomes" id="UP000235388"/>
    </source>
</evidence>
<dbReference type="AlphaFoldDB" id="A0A2N5UH30"/>
<evidence type="ECO:0000256" key="3">
    <source>
        <dbReference type="ARBA" id="ARBA00022763"/>
    </source>
</evidence>
<name>A0A2N5UH30_9BASI</name>
<evidence type="ECO:0000256" key="1">
    <source>
        <dbReference type="ARBA" id="ARBA00004123"/>
    </source>
</evidence>
<feature type="region of interest" description="Disordered" evidence="6">
    <location>
        <begin position="77"/>
        <end position="124"/>
    </location>
</feature>